<gene>
    <name evidence="1" type="ORF">CR513_36473</name>
</gene>
<protein>
    <recommendedName>
        <fullName evidence="3">Retrovirus-related Pol polyprotein from transposon TNT 1-94</fullName>
    </recommendedName>
</protein>
<comment type="caution">
    <text evidence="1">The sequence shown here is derived from an EMBL/GenBank/DDBJ whole genome shotgun (WGS) entry which is preliminary data.</text>
</comment>
<dbReference type="AlphaFoldDB" id="A0A371FXB8"/>
<accession>A0A371FXB8</accession>
<dbReference type="EMBL" id="QJKJ01007574">
    <property type="protein sequence ID" value="RDX82703.1"/>
    <property type="molecule type" value="Genomic_DNA"/>
</dbReference>
<reference evidence="1" key="1">
    <citation type="submission" date="2018-05" db="EMBL/GenBank/DDBJ databases">
        <title>Draft genome of Mucuna pruriens seed.</title>
        <authorList>
            <person name="Nnadi N.E."/>
            <person name="Vos R."/>
            <person name="Hasami M.H."/>
            <person name="Devisetty U.K."/>
            <person name="Aguiy J.C."/>
        </authorList>
    </citation>
    <scope>NUCLEOTIDE SEQUENCE [LARGE SCALE GENOMIC DNA]</scope>
    <source>
        <strain evidence="1">JCA_2017</strain>
    </source>
</reference>
<sequence length="179" mass="20105">NKKSKLILLVKIGVADKVILAETEGVLANQRRLSQLKASWIDEVVSARQSTLDAKVISSIQISPGIKTDSTPAISSTFVCLLFSFSIATTGVLNVSTQINSIPMLNEMDFKVWKEAVEIVLDCMDLDLVLRVKEPIPTMNNLQEKRFGALFLRVKVQVDFLKRLSNSLPKMKRRRRVTF</sequence>
<proteinExistence type="predicted"/>
<dbReference type="Proteomes" id="UP000257109">
    <property type="component" value="Unassembled WGS sequence"/>
</dbReference>
<organism evidence="1 2">
    <name type="scientific">Mucuna pruriens</name>
    <name type="common">Velvet bean</name>
    <name type="synonym">Dolichos pruriens</name>
    <dbReference type="NCBI Taxonomy" id="157652"/>
    <lineage>
        <taxon>Eukaryota</taxon>
        <taxon>Viridiplantae</taxon>
        <taxon>Streptophyta</taxon>
        <taxon>Embryophyta</taxon>
        <taxon>Tracheophyta</taxon>
        <taxon>Spermatophyta</taxon>
        <taxon>Magnoliopsida</taxon>
        <taxon>eudicotyledons</taxon>
        <taxon>Gunneridae</taxon>
        <taxon>Pentapetalae</taxon>
        <taxon>rosids</taxon>
        <taxon>fabids</taxon>
        <taxon>Fabales</taxon>
        <taxon>Fabaceae</taxon>
        <taxon>Papilionoideae</taxon>
        <taxon>50 kb inversion clade</taxon>
        <taxon>NPAAA clade</taxon>
        <taxon>indigoferoid/millettioid clade</taxon>
        <taxon>Phaseoleae</taxon>
        <taxon>Mucuna</taxon>
    </lineage>
</organism>
<evidence type="ECO:0008006" key="3">
    <source>
        <dbReference type="Google" id="ProtNLM"/>
    </source>
</evidence>
<feature type="non-terminal residue" evidence="1">
    <location>
        <position position="1"/>
    </location>
</feature>
<evidence type="ECO:0000313" key="1">
    <source>
        <dbReference type="EMBL" id="RDX82703.1"/>
    </source>
</evidence>
<name>A0A371FXB8_MUCPR</name>
<feature type="non-terminal residue" evidence="1">
    <location>
        <position position="179"/>
    </location>
</feature>
<keyword evidence="2" id="KW-1185">Reference proteome</keyword>
<evidence type="ECO:0000313" key="2">
    <source>
        <dbReference type="Proteomes" id="UP000257109"/>
    </source>
</evidence>